<evidence type="ECO:0000313" key="2">
    <source>
        <dbReference type="EMBL" id="SET74438.1"/>
    </source>
</evidence>
<evidence type="ECO:0000313" key="3">
    <source>
        <dbReference type="Proteomes" id="UP000199320"/>
    </source>
</evidence>
<keyword evidence="3" id="KW-1185">Reference proteome</keyword>
<evidence type="ECO:0000256" key="1">
    <source>
        <dbReference type="SAM" id="Phobius"/>
    </source>
</evidence>
<name>A0A1I0GTI0_9EURY</name>
<sequence>MSDELILNVQQAMQDWFGVVVMLCWLIVPVAIGYFRFKRTDL</sequence>
<dbReference type="EMBL" id="FOIC01000011">
    <property type="protein sequence ID" value="SET74438.1"/>
    <property type="molecule type" value="Genomic_DNA"/>
</dbReference>
<gene>
    <name evidence="2" type="ORF">SAMN04488694_111112</name>
</gene>
<dbReference type="Pfam" id="PF12679">
    <property type="entry name" value="ABC2_membrane_2"/>
    <property type="match status" value="1"/>
</dbReference>
<feature type="transmembrane region" description="Helical" evidence="1">
    <location>
        <begin position="16"/>
        <end position="37"/>
    </location>
</feature>
<keyword evidence="1" id="KW-0812">Transmembrane</keyword>
<dbReference type="AlphaFoldDB" id="A0A1I0GTI0"/>
<dbReference type="GO" id="GO:0005886">
    <property type="term" value="C:plasma membrane"/>
    <property type="evidence" value="ECO:0007669"/>
    <property type="project" value="UniProtKB-SubCell"/>
</dbReference>
<dbReference type="Proteomes" id="UP000199320">
    <property type="component" value="Unassembled WGS sequence"/>
</dbReference>
<keyword evidence="1" id="KW-0472">Membrane</keyword>
<keyword evidence="1" id="KW-1133">Transmembrane helix</keyword>
<accession>A0A1I0GTI0</accession>
<organism evidence="2 3">
    <name type="scientific">Natrinema hispanicum</name>
    <dbReference type="NCBI Taxonomy" id="392421"/>
    <lineage>
        <taxon>Archaea</taxon>
        <taxon>Methanobacteriati</taxon>
        <taxon>Methanobacteriota</taxon>
        <taxon>Stenosarchaea group</taxon>
        <taxon>Halobacteria</taxon>
        <taxon>Halobacteriales</taxon>
        <taxon>Natrialbaceae</taxon>
        <taxon>Natrinema</taxon>
    </lineage>
</organism>
<protein>
    <submittedName>
        <fullName evidence="2">ABC-2 type transport system permease protein</fullName>
    </submittedName>
</protein>
<dbReference type="GO" id="GO:0140359">
    <property type="term" value="F:ABC-type transporter activity"/>
    <property type="evidence" value="ECO:0007669"/>
    <property type="project" value="InterPro"/>
</dbReference>
<proteinExistence type="predicted"/>
<reference evidence="3" key="1">
    <citation type="submission" date="2016-10" db="EMBL/GenBank/DDBJ databases">
        <authorList>
            <person name="Varghese N."/>
            <person name="Submissions S."/>
        </authorList>
    </citation>
    <scope>NUCLEOTIDE SEQUENCE [LARGE SCALE GENOMIC DNA]</scope>
    <source>
        <strain evidence="3">CDM_6</strain>
    </source>
</reference>